<dbReference type="Proteomes" id="UP000541421">
    <property type="component" value="Unassembled WGS sequence"/>
</dbReference>
<protein>
    <submittedName>
        <fullName evidence="1">Uncharacterized protein</fullName>
    </submittedName>
</protein>
<gene>
    <name evidence="1" type="ORF">HKX40_03825</name>
</gene>
<organism evidence="1 2">
    <name type="scientific">Pelistega europaea</name>
    <dbReference type="NCBI Taxonomy" id="106147"/>
    <lineage>
        <taxon>Bacteria</taxon>
        <taxon>Pseudomonadati</taxon>
        <taxon>Pseudomonadota</taxon>
        <taxon>Betaproteobacteria</taxon>
        <taxon>Burkholderiales</taxon>
        <taxon>Alcaligenaceae</taxon>
        <taxon>Pelistega</taxon>
    </lineage>
</organism>
<accession>A0A7Y4P3Q5</accession>
<dbReference type="AlphaFoldDB" id="A0A7Y4P3Q5"/>
<dbReference type="RefSeq" id="WP_171588240.1">
    <property type="nucleotide sequence ID" value="NZ_JABGBO010000003.1"/>
</dbReference>
<evidence type="ECO:0000313" key="2">
    <source>
        <dbReference type="Proteomes" id="UP000541421"/>
    </source>
</evidence>
<proteinExistence type="predicted"/>
<dbReference type="EMBL" id="JABGBO010000003">
    <property type="protein sequence ID" value="NOL49272.1"/>
    <property type="molecule type" value="Genomic_DNA"/>
</dbReference>
<keyword evidence="2" id="KW-1185">Reference proteome</keyword>
<reference evidence="1 2" key="1">
    <citation type="submission" date="2020-05" db="EMBL/GenBank/DDBJ databases">
        <authorList>
            <person name="Niu N."/>
        </authorList>
    </citation>
    <scope>NUCLEOTIDE SEQUENCE [LARGE SCALE GENOMIC DNA]</scope>
    <source>
        <strain evidence="1 2">LMG10982</strain>
    </source>
</reference>
<evidence type="ECO:0000313" key="1">
    <source>
        <dbReference type="EMBL" id="NOL49272.1"/>
    </source>
</evidence>
<comment type="caution">
    <text evidence="1">The sequence shown here is derived from an EMBL/GenBank/DDBJ whole genome shotgun (WGS) entry which is preliminary data.</text>
</comment>
<sequence length="197" mass="22880">MKDSLLRLVNAKTSLARFIEIFADTISFVRREKPEQEKKINKFLNSRLEFDEESESVHYSDTFLSELPNHPKLKIVSENFYKNIHNLSLVDIETGEIVNDIANTSESFLSTLRNGTTFNYIRCIFILYGEMLGDKNIANFPRIDKNTVEPEVYETIKDLVELVHHKCVECKLGYDLEDINIKNTILVEGFEKYAPCF</sequence>
<name>A0A7Y4P3Q5_9BURK</name>